<feature type="compositionally biased region" description="Polar residues" evidence="1">
    <location>
        <begin position="730"/>
        <end position="739"/>
    </location>
</feature>
<dbReference type="PANTHER" id="PTHR38004:SF1">
    <property type="entry name" value="PROLINE-RICH PROTEIN 33"/>
    <property type="match status" value="1"/>
</dbReference>
<dbReference type="GeneTree" id="ENSGT01000000216979"/>
<feature type="compositionally biased region" description="Polar residues" evidence="1">
    <location>
        <begin position="918"/>
        <end position="935"/>
    </location>
</feature>
<feature type="region of interest" description="Disordered" evidence="1">
    <location>
        <begin position="1134"/>
        <end position="1207"/>
    </location>
</feature>
<evidence type="ECO:0000256" key="1">
    <source>
        <dbReference type="SAM" id="MobiDB-lite"/>
    </source>
</evidence>
<feature type="region of interest" description="Disordered" evidence="1">
    <location>
        <begin position="1746"/>
        <end position="1809"/>
    </location>
</feature>
<feature type="compositionally biased region" description="Polar residues" evidence="1">
    <location>
        <begin position="2108"/>
        <end position="2123"/>
    </location>
</feature>
<keyword evidence="3" id="KW-1185">Reference proteome</keyword>
<feature type="compositionally biased region" description="Polar residues" evidence="1">
    <location>
        <begin position="2049"/>
        <end position="2085"/>
    </location>
</feature>
<evidence type="ECO:0000313" key="3">
    <source>
        <dbReference type="Proteomes" id="UP000694557"/>
    </source>
</evidence>
<feature type="region of interest" description="Disordered" evidence="1">
    <location>
        <begin position="1840"/>
        <end position="1859"/>
    </location>
</feature>
<feature type="compositionally biased region" description="Basic and acidic residues" evidence="1">
    <location>
        <begin position="2256"/>
        <end position="2269"/>
    </location>
</feature>
<proteinExistence type="predicted"/>
<dbReference type="Pfam" id="PF15485">
    <property type="entry name" value="DUF4643"/>
    <property type="match status" value="1"/>
</dbReference>
<reference evidence="2" key="2">
    <citation type="submission" date="2025-09" db="UniProtKB">
        <authorList>
            <consortium name="Ensembl"/>
        </authorList>
    </citation>
    <scope>IDENTIFICATION</scope>
</reference>
<feature type="region of interest" description="Disordered" evidence="1">
    <location>
        <begin position="2049"/>
        <end position="2138"/>
    </location>
</feature>
<feature type="compositionally biased region" description="Polar residues" evidence="1">
    <location>
        <begin position="562"/>
        <end position="571"/>
    </location>
</feature>
<feature type="compositionally biased region" description="Basic and acidic residues" evidence="1">
    <location>
        <begin position="2207"/>
        <end position="2218"/>
    </location>
</feature>
<feature type="region of interest" description="Disordered" evidence="1">
    <location>
        <begin position="1920"/>
        <end position="1959"/>
    </location>
</feature>
<dbReference type="PANTHER" id="PTHR38004">
    <property type="entry name" value="PROLINE-RICH PROTEIN 33"/>
    <property type="match status" value="1"/>
</dbReference>
<feature type="region of interest" description="Disordered" evidence="1">
    <location>
        <begin position="561"/>
        <end position="748"/>
    </location>
</feature>
<feature type="compositionally biased region" description="Polar residues" evidence="1">
    <location>
        <begin position="658"/>
        <end position="667"/>
    </location>
</feature>
<feature type="compositionally biased region" description="Polar residues" evidence="1">
    <location>
        <begin position="1165"/>
        <end position="1207"/>
    </location>
</feature>
<feature type="compositionally biased region" description="Polar residues" evidence="1">
    <location>
        <begin position="1783"/>
        <end position="1806"/>
    </location>
</feature>
<feature type="compositionally biased region" description="Acidic residues" evidence="1">
    <location>
        <begin position="2170"/>
        <end position="2181"/>
    </location>
</feature>
<sequence>MAVRYSNGLQPDLPDPSQPPPPLLPKPDKANARLQKLIKKSAKKKARPSQTPIPFRSCLSPVHEASDLEHSDTHSTPPRSPDFSFPIRPLYDPHPPSPFSFPPSGPYGNNPYSQTGVFPPLDYTAPMQTSENQVAPLFECSSFMFDDDDTESMMPPSPPPPPPPSSGSVATATVAPDSVPSVPQSTPPTPCSPKISTHVMTLSPPVPSGPSLGPGLAPLPAQVQGPVPLPAPVLMSVPTLQTQPLTSTHQVTTPSKPKDDVPKHTPALVTNNLGSEDHIMSKAASKTVSMQINQADSCKVKPSDIIPQTMIYTSKATFYEISKPALPDITGVNILYQGASLSTIHREKSPLTCHQSEPAIPYKVSVAKTPSGRSKTPSHHPTMGRLTPVFEISKANPLLFAASPIFFSSRDVHASVVNTETEKYKSPMTVTSALSAATEQLKPIGSRSDTDIFQNNGITTTMGGSMANLSSMFSSCQDVHVTQRIKSPMAITSTAQTPSAIPLNSRVKSPSGIHITSTAQTPSAIPVNSRVKSPSAIHITSTAQTPSAIPVNSRVKSPSGIHITSTAQTPSAIPVNSRVKSPSGIHITSTAQTPSAIPVNSRVKSPSGIHITSTAQTPSAIPVNSRVKSPSGIHITSTAQTPSAIPVNSRVKSPSGIHITSTAQTPSAIPVNSRVKSPSGIHITSTAQTPSAIPVNSRVKSPSAIPVNSRVKSPSAIPVNSRVKSPSGIHITSTAQTPSAIPLNSRVKSPSGIHITSTAQTPSAIPVNSRVKSPSAIPVNSRVKSPPSMPVTITSNIPSAAAEALKPIGSNADKHLQGLTSVERSTTQTNGITTNMERSMATISSAFSSYQDVHALVVNKETHRYKEIQDTTTMLRCMTTISPAFSSYQDVHASVINTQRQKSPMPVMCRVKSPPSMPVTSAAQTRSTASEQPKSAGSACAGSVELSQGPTSGDRNQTSGSTTTTERSMAERTPNEILESKMAARDSAVSKPKVKFTEPHMQKDKMDETTEYGTRPEYQKLQTPLSPKRIPKTASNGYKAPTISAPPNGPTVPMISAQPPPNTVLTPMISSPQSPLTPRYPDSPIIGLRKVLAPLIEHQKTPTSKKPKTRSTYYGLTPAEYVAYGGIRTYYGPSGPKANESTPSPSTAQTNGLPNGPRPPLISKPETSPLGSNTPNREQQKPTLQGQHSTVPAPSLSTPLAATGCSQTPTDKAAIFKPNTSDVNKSEAPAYAIQPDITPIVDITKPELLLALGQLTLPPATSEVPTPMASHSEVPRLAHKAGVVHTTRPAPFQLNETPSFPIGRNVVSKSLFPFSIPNAEVSQNSTVANIPRHSGKSEADPTVMHLSVKANISTDTKLPRKPVIGVPNNPDIGSQLPSKPTTATILPGKPTIDTKLPSKPSVPTIRTQLSHSPTIETPTIETGTQVLTKPTIENQHSCTPITGTKLPSPPTKIAQLPSPPIIVAQLPSPPIIVAQLPSPPIIVAQLPSPPSIVVQLPSPPSIVAQLSSMPSIEAQLPNEHLIEPVQPGKSTPENILPSTMQYHANHTRKHFVETNSHKAIECRQSTKSTIDEKPSTKSTTETRFSASSTNEGKQFTNPIVANGAWLKPSLEPTRTNSTIISAQPSTEIRSPISPTLQAKHFTKPVYNNCSSPKPVPHTNRPIIIVQPPTPPIIESIPPSTPALETKPFTKSVAEAKASPKSLEPVWANITTINVQPSTKPTADSFSPTIEAKPFMKPVIEANASPKPVSVLPNKPTIKVLPSTPPRRHNRPWSTTPMEPKSVTEPNHATNKPTVNVQPSTEPTTETRPCFSPTVEAIPIIQHNMETRVFAKSSPEPKPVNMPTVYVQPSTEPTRETRPCFSPTVEAIPIIQHNMETRVFAKSSPEPKPANKPTVYVPPSPKPIERETTLSPFIEAKPFTQNNTETRDFTKPAPEPKPANKPTINVQPSTTPTIESRSCFSPTVEARPAAKVMASRSCFSPTRPWLNPSTEAKPLTKHDIEAIASLKPTPEPKLTNTTSTKPAIERISSPTPTTAVDTVIKLPAVSKVIDSSNPASLPQASASIKSLPTNRGMSSPSQPKTGQTETDTMEDVEVSASGAQGKAARRQETPCTKSTISTASSTVDNVDKVDKPQAPTAKPSLANAALNALKPKSMKTMFSGWSRLKKHMVVEPEEPQFPEPEPESVRRDGAIYSKNTDQAKSSQASSAKVKDHSEKGKEVLKETEAPRAMKMWDAMLFHMFSTKEAIMQQIKASKAPDGSDKKKDQREQTNKTRKVNQQKENEMEVVPSFASRLPLLLYSPRFDARKIKEAAEKPLGKMSAVFQRGLINRKNQDGEGKDFNKTARGFGSSRTTDV</sequence>
<feature type="compositionally biased region" description="Polar residues" evidence="1">
    <location>
        <begin position="945"/>
        <end position="967"/>
    </location>
</feature>
<feature type="compositionally biased region" description="Polar residues" evidence="1">
    <location>
        <begin position="634"/>
        <end position="643"/>
    </location>
</feature>
<feature type="region of interest" description="Disordered" evidence="1">
    <location>
        <begin position="1"/>
        <end position="111"/>
    </location>
</feature>
<feature type="region of interest" description="Disordered" evidence="1">
    <location>
        <begin position="1359"/>
        <end position="1406"/>
    </location>
</feature>
<dbReference type="Ensembl" id="ENSOKIT00005108941.1">
    <property type="protein sequence ID" value="ENSOKIP00005101663.1"/>
    <property type="gene ID" value="ENSOKIG00005044763.1"/>
</dbReference>
<feature type="compositionally biased region" description="Low complexity" evidence="1">
    <location>
        <begin position="2197"/>
        <end position="2206"/>
    </location>
</feature>
<feature type="compositionally biased region" description="Pro residues" evidence="1">
    <location>
        <begin position="13"/>
        <end position="25"/>
    </location>
</feature>
<feature type="compositionally biased region" description="Polar residues" evidence="1">
    <location>
        <begin position="682"/>
        <end position="691"/>
    </location>
</feature>
<feature type="compositionally biased region" description="Pro residues" evidence="1">
    <location>
        <begin position="1885"/>
        <end position="1901"/>
    </location>
</feature>
<feature type="region of interest" description="Disordered" evidence="1">
    <location>
        <begin position="1881"/>
        <end position="1902"/>
    </location>
</feature>
<feature type="compositionally biased region" description="Polar residues" evidence="1">
    <location>
        <begin position="586"/>
        <end position="595"/>
    </location>
</feature>
<feature type="compositionally biased region" description="Polar residues" evidence="1">
    <location>
        <begin position="1942"/>
        <end position="1959"/>
    </location>
</feature>
<feature type="compositionally biased region" description="Basic residues" evidence="1">
    <location>
        <begin position="36"/>
        <end position="47"/>
    </location>
</feature>
<feature type="compositionally biased region" description="Pro residues" evidence="1">
    <location>
        <begin position="92"/>
        <end position="105"/>
    </location>
</feature>
<reference evidence="2" key="1">
    <citation type="submission" date="2025-08" db="UniProtKB">
        <authorList>
            <consortium name="Ensembl"/>
        </authorList>
    </citation>
    <scope>IDENTIFICATION</scope>
</reference>
<accession>A0A8C7KKA4</accession>
<name>A0A8C7KKA4_ONCKI</name>
<evidence type="ECO:0000313" key="2">
    <source>
        <dbReference type="Ensembl" id="ENSOKIP00005101663.1"/>
    </source>
</evidence>
<organism evidence="2 3">
    <name type="scientific">Oncorhynchus kisutch</name>
    <name type="common">Coho salmon</name>
    <name type="synonym">Salmo kisutch</name>
    <dbReference type="NCBI Taxonomy" id="8019"/>
    <lineage>
        <taxon>Eukaryota</taxon>
        <taxon>Metazoa</taxon>
        <taxon>Chordata</taxon>
        <taxon>Craniata</taxon>
        <taxon>Vertebrata</taxon>
        <taxon>Euteleostomi</taxon>
        <taxon>Actinopterygii</taxon>
        <taxon>Neopterygii</taxon>
        <taxon>Teleostei</taxon>
        <taxon>Protacanthopterygii</taxon>
        <taxon>Salmoniformes</taxon>
        <taxon>Salmonidae</taxon>
        <taxon>Salmoninae</taxon>
        <taxon>Oncorhynchus</taxon>
    </lineage>
</organism>
<dbReference type="InterPro" id="IPR028004">
    <property type="entry name" value="DUF4643"/>
</dbReference>
<dbReference type="Proteomes" id="UP000694557">
    <property type="component" value="Unassembled WGS sequence"/>
</dbReference>
<feature type="region of interest" description="Disordered" evidence="1">
    <location>
        <begin position="899"/>
        <end position="975"/>
    </location>
</feature>
<feature type="compositionally biased region" description="Basic and acidic residues" evidence="1">
    <location>
        <begin position="2329"/>
        <end position="2340"/>
    </location>
</feature>
<feature type="compositionally biased region" description="Basic and acidic residues" evidence="1">
    <location>
        <begin position="64"/>
        <end position="73"/>
    </location>
</feature>
<protein>
    <submittedName>
        <fullName evidence="2">Uncharacterized protein</fullName>
    </submittedName>
</protein>
<feature type="region of interest" description="Disordered" evidence="1">
    <location>
        <begin position="2170"/>
        <end position="2218"/>
    </location>
</feature>
<feature type="region of interest" description="Disordered" evidence="1">
    <location>
        <begin position="2248"/>
        <end position="2285"/>
    </location>
</feature>
<feature type="compositionally biased region" description="Polar residues" evidence="1">
    <location>
        <begin position="1139"/>
        <end position="1153"/>
    </location>
</feature>
<feature type="region of interest" description="Disordered" evidence="1">
    <location>
        <begin position="146"/>
        <end position="196"/>
    </location>
</feature>
<feature type="compositionally biased region" description="Polar residues" evidence="1">
    <location>
        <begin position="610"/>
        <end position="619"/>
    </location>
</feature>
<feature type="region of interest" description="Disordered" evidence="1">
    <location>
        <begin position="2326"/>
        <end position="2353"/>
    </location>
</feature>
<feature type="compositionally biased region" description="Polar residues" evidence="1">
    <location>
        <begin position="1576"/>
        <end position="1595"/>
    </location>
</feature>
<feature type="region of interest" description="Disordered" evidence="1">
    <location>
        <begin position="1565"/>
        <end position="1595"/>
    </location>
</feature>
<feature type="compositionally biased region" description="Polar residues" evidence="1">
    <location>
        <begin position="1371"/>
        <end position="1384"/>
    </location>
</feature>
<feature type="compositionally biased region" description="Pro residues" evidence="1">
    <location>
        <begin position="155"/>
        <end position="165"/>
    </location>
</feature>